<dbReference type="EMBL" id="GDKF01001088">
    <property type="protein sequence ID" value="JAT77534.1"/>
    <property type="molecule type" value="Transcribed_RNA"/>
</dbReference>
<evidence type="ECO:0000256" key="2">
    <source>
        <dbReference type="SAM" id="Phobius"/>
    </source>
</evidence>
<evidence type="ECO:0008006" key="4">
    <source>
        <dbReference type="Google" id="ProtNLM"/>
    </source>
</evidence>
<feature type="region of interest" description="Disordered" evidence="1">
    <location>
        <begin position="365"/>
        <end position="388"/>
    </location>
</feature>
<feature type="transmembrane region" description="Helical" evidence="2">
    <location>
        <begin position="71"/>
        <end position="93"/>
    </location>
</feature>
<keyword evidence="2" id="KW-0472">Membrane</keyword>
<keyword evidence="2" id="KW-1133">Transmembrane helix</keyword>
<dbReference type="PANTHER" id="PTHR34211">
    <property type="entry name" value="CALCINEURIN-LIKE METALLO-PHOSPHOESTERASE SUPERFAMILY PROTEIN"/>
    <property type="match status" value="1"/>
</dbReference>
<feature type="transmembrane region" description="Helical" evidence="2">
    <location>
        <begin position="1308"/>
        <end position="1328"/>
    </location>
</feature>
<feature type="transmembrane region" description="Helical" evidence="2">
    <location>
        <begin position="256"/>
        <end position="280"/>
    </location>
</feature>
<gene>
    <name evidence="3" type="ORF">g.75919</name>
</gene>
<feature type="transmembrane region" description="Helical" evidence="2">
    <location>
        <begin position="1136"/>
        <end position="1160"/>
    </location>
</feature>
<evidence type="ECO:0000313" key="3">
    <source>
        <dbReference type="EMBL" id="JAT77534.1"/>
    </source>
</evidence>
<protein>
    <recommendedName>
        <fullName evidence="4">Calcineurin-like phosphoesterase domain-containing protein</fullName>
    </recommendedName>
</protein>
<name>A0A1D2AEA8_AUXPR</name>
<dbReference type="InterPro" id="IPR029052">
    <property type="entry name" value="Metallo-depent_PP-like"/>
</dbReference>
<feature type="compositionally biased region" description="Low complexity" evidence="1">
    <location>
        <begin position="758"/>
        <end position="767"/>
    </location>
</feature>
<dbReference type="PANTHER" id="PTHR34211:SF3">
    <property type="entry name" value="CALCINEURIN-LIKE METALLO-PHOSPHOESTERASE SUPERFAMILY PROTEIN"/>
    <property type="match status" value="1"/>
</dbReference>
<evidence type="ECO:0000256" key="1">
    <source>
        <dbReference type="SAM" id="MobiDB-lite"/>
    </source>
</evidence>
<feature type="region of interest" description="Disordered" evidence="1">
    <location>
        <begin position="753"/>
        <end position="794"/>
    </location>
</feature>
<proteinExistence type="predicted"/>
<feature type="region of interest" description="Disordered" evidence="1">
    <location>
        <begin position="809"/>
        <end position="930"/>
    </location>
</feature>
<accession>A0A1D2AEA8</accession>
<feature type="transmembrane region" description="Helical" evidence="2">
    <location>
        <begin position="12"/>
        <end position="31"/>
    </location>
</feature>
<feature type="transmembrane region" description="Helical" evidence="2">
    <location>
        <begin position="1080"/>
        <end position="1098"/>
    </location>
</feature>
<feature type="transmembrane region" description="Helical" evidence="2">
    <location>
        <begin position="1192"/>
        <end position="1213"/>
    </location>
</feature>
<reference evidence="3" key="1">
    <citation type="submission" date="2015-08" db="EMBL/GenBank/DDBJ databases">
        <authorList>
            <person name="Babu N.S."/>
            <person name="Beckwith C.J."/>
            <person name="Beseler K.G."/>
            <person name="Brison A."/>
            <person name="Carone J.V."/>
            <person name="Caskin T.P."/>
            <person name="Diamond M."/>
            <person name="Durham M.E."/>
            <person name="Foxe J.M."/>
            <person name="Go M."/>
            <person name="Henderson B.A."/>
            <person name="Jones I.B."/>
            <person name="McGettigan J.A."/>
            <person name="Micheletti S.J."/>
            <person name="Nasrallah M.E."/>
            <person name="Ortiz D."/>
            <person name="Piller C.R."/>
            <person name="Privatt S.R."/>
            <person name="Schneider S.L."/>
            <person name="Sharp S."/>
            <person name="Smith T.C."/>
            <person name="Stanton J.D."/>
            <person name="Ullery H.E."/>
            <person name="Wilson R.J."/>
            <person name="Serrano M.G."/>
            <person name="Buck G."/>
            <person name="Lee V."/>
            <person name="Wang Y."/>
            <person name="Carvalho R."/>
            <person name="Voegtly L."/>
            <person name="Shi R."/>
            <person name="Duckworth R."/>
            <person name="Johnson A."/>
            <person name="Loviza R."/>
            <person name="Walstead R."/>
            <person name="Shah Z."/>
            <person name="Kiflezghi M."/>
            <person name="Wade K."/>
            <person name="Ball S.L."/>
            <person name="Bradley K.W."/>
            <person name="Asai D.J."/>
            <person name="Bowman C.A."/>
            <person name="Russell D.A."/>
            <person name="Pope W.H."/>
            <person name="Jacobs-Sera D."/>
            <person name="Hendrix R.W."/>
            <person name="Hatfull G.F."/>
        </authorList>
    </citation>
    <scope>NUCLEOTIDE SEQUENCE</scope>
</reference>
<feature type="transmembrane region" description="Helical" evidence="2">
    <location>
        <begin position="113"/>
        <end position="137"/>
    </location>
</feature>
<keyword evidence="2" id="KW-0812">Transmembrane</keyword>
<dbReference type="SUPFAM" id="SSF56300">
    <property type="entry name" value="Metallo-dependent phosphatases"/>
    <property type="match status" value="1"/>
</dbReference>
<feature type="region of interest" description="Disordered" evidence="1">
    <location>
        <begin position="942"/>
        <end position="976"/>
    </location>
</feature>
<feature type="compositionally biased region" description="Gly residues" evidence="1">
    <location>
        <begin position="944"/>
        <end position="955"/>
    </location>
</feature>
<feature type="compositionally biased region" description="Low complexity" evidence="1">
    <location>
        <begin position="836"/>
        <end position="855"/>
    </location>
</feature>
<organism evidence="3">
    <name type="scientific">Auxenochlorella protothecoides</name>
    <name type="common">Green microalga</name>
    <name type="synonym">Chlorella protothecoides</name>
    <dbReference type="NCBI Taxonomy" id="3075"/>
    <lineage>
        <taxon>Eukaryota</taxon>
        <taxon>Viridiplantae</taxon>
        <taxon>Chlorophyta</taxon>
        <taxon>core chlorophytes</taxon>
        <taxon>Trebouxiophyceae</taxon>
        <taxon>Chlorellales</taxon>
        <taxon>Chlorellaceae</taxon>
        <taxon>Auxenochlorella</taxon>
    </lineage>
</organism>
<sequence length="1441" mass="153583">MATHVTGFKHTQYAIYLVITFSAACVLIDSAQGVVERFNLNRRWYYLFGATCLFAYLYVRPQINLRLGSAAGAQISWSSLYILWLCSAVFYHLPSLDSLGIDLRADLSILLTTFLLSLAVLGAAAAAHAAALALAWVRPWLAHPSAASVVALHAANLALACSTYHNFCEAGAEAGGEAPPGTGPRATLLHLFRPTGVQRSPWRKAVCERWLAPVPVAAFPAFSSWVIYSEEAREGLPPGAPGLVLDREGGTISPIFSLWLTLVAMLGATCLSDYAAASAMHAAASLARRKALAAEQRRSRRVRRRSADLSYDLLGQQGRSAMPSRTSFDVLVRTMSSVGSLWSPRKLRAASSLLFRDDFGLELGWGEGGEGSPRTPAPPPPQRLPDDAPAPAFLPMFPWYSGTSADLLKTLFDLMVSVKVFLGRFDMRTMQVATASEWVAPDPTPQDGDGFTFEHLAEGRELWFDFCADTGDGGDPTYAVARALAAPSIQVALPAEAAAAGAAAHAGPSFAPSKRTRTLPRGRVLLHGGDLAYPNPTEETYRTRLFSLYEAALPPPPHVHKGHLVVNKPDVGRGLWTPPPRCLPTCPRRGAGPVCRLCHKATALRRYEGPSSFAIPGNHDWIDGLETFSRHILHRGWLGGWLLPQEKSYWALRLPAGWWVFGIDLALVDDIDTCQYKYFARVAETRMAPTDQAILIMHCPRWLVDWFWGTDTANNLRHLVRGPLRGRARLAVAGDLHFYMRHSFQPYDAPGASSSLVPSAASTPAGGSPVGGSPGSSRAPTPRPDASAPAGVSPTAVQARIMAHLSAGGAGGAAGVRHGMQPPFGNGGSLGAHGRSPSAPSLLPVGAAPGGANAAQRLEGRGPAGGTPPPRETLTPFAAVSEEAEASGDTPRFPSGGSGPLPALTPLHVPARGGCGGDASPSAASTSSVLTSSWWPELRMAAGEGQGGGGSGAWGRPGTTPGTAGGTPPAPEAGWRLTDPEHLLVSGSGGAFLHPTHAFSYARFRPPRDAAAGPLFVCDRAGTSGEGFGRPGASSGLRGRSPDPSCPPGGEYRCAAAYPSAQQSESIGRRNLHMFRNMNTRFDVIGGALYYLLVVSVLPRCRHLAAVLEAPDWGTGLSLLLGAAADTVGDIFLESYVSLLALLCMAALALGFAATGGIGAKGDATAADRQRPEFKGRGLAVRARLGGFTTRFLFASLHCAAHVCCAVFLLLLLELGIETVIRHEQLGREGYHSLYKWYRQYEAAHFPDPADMRGAAERWTLGLYPGAIKWAMAAFDAPEAIAVSRDLLCAGRELNRLQALGYYGGVLAYYWLLATPTVALVFGAYLYICVNWFGVHYDEAFSSLQVPDHKGFLRMHITPAGDLEIFSLGLDTVPRAWREDPAWRAPGGGGDAGVPGWRARHPSRWVPVEVRGGYTLRGTPPEAALKVVDYLHVPRQRPVIV</sequence>
<feature type="compositionally biased region" description="Low complexity" evidence="1">
    <location>
        <begin position="920"/>
        <end position="930"/>
    </location>
</feature>
<feature type="region of interest" description="Disordered" evidence="1">
    <location>
        <begin position="1027"/>
        <end position="1046"/>
    </location>
</feature>
<feature type="transmembrane region" description="Helical" evidence="2">
    <location>
        <begin position="43"/>
        <end position="59"/>
    </location>
</feature>